<feature type="domain" description="Carboxymuconolactone decarboxylase-like" evidence="2">
    <location>
        <begin position="47"/>
        <end position="130"/>
    </location>
</feature>
<feature type="region of interest" description="Disordered" evidence="1">
    <location>
        <begin position="182"/>
        <end position="201"/>
    </location>
</feature>
<dbReference type="PANTHER" id="PTHR34846">
    <property type="entry name" value="4-CARBOXYMUCONOLACTONE DECARBOXYLASE FAMILY PROTEIN (AFU_ORTHOLOGUE AFUA_6G11590)"/>
    <property type="match status" value="1"/>
</dbReference>
<name>A0A381SW05_9ZZZZ</name>
<dbReference type="EMBL" id="UINC01003470">
    <property type="protein sequence ID" value="SVA06597.1"/>
    <property type="molecule type" value="Genomic_DNA"/>
</dbReference>
<dbReference type="SUPFAM" id="SSF69118">
    <property type="entry name" value="AhpD-like"/>
    <property type="match status" value="1"/>
</dbReference>
<evidence type="ECO:0000256" key="1">
    <source>
        <dbReference type="SAM" id="MobiDB-lite"/>
    </source>
</evidence>
<dbReference type="PANTHER" id="PTHR34846:SF11">
    <property type="entry name" value="4-CARBOXYMUCONOLACTONE DECARBOXYLASE FAMILY PROTEIN (AFU_ORTHOLOGUE AFUA_6G11590)"/>
    <property type="match status" value="1"/>
</dbReference>
<dbReference type="InterPro" id="IPR003779">
    <property type="entry name" value="CMD-like"/>
</dbReference>
<dbReference type="AlphaFoldDB" id="A0A381SW05"/>
<evidence type="ECO:0000313" key="3">
    <source>
        <dbReference type="EMBL" id="SVA06597.1"/>
    </source>
</evidence>
<dbReference type="InterPro" id="IPR029032">
    <property type="entry name" value="AhpD-like"/>
</dbReference>
<sequence>MASEADGPVGRRVPLLDTARAEELAADEGIPDYLAGLSIFRILLNNPGAAAAVNGMLHRLLWKGSLDARLRELIIMRIAWTRASVYEWTQHWSVARGLGVAEADLLAVRDGPSSERFGPLERAVLMATDETLVDGRISEATWTECAGHLGPGELVELVVAIGNWNMVAQLLLSLDVPLEDGVEPWPPDSRMPTTEGGTGDG</sequence>
<organism evidence="3">
    <name type="scientific">marine metagenome</name>
    <dbReference type="NCBI Taxonomy" id="408172"/>
    <lineage>
        <taxon>unclassified sequences</taxon>
        <taxon>metagenomes</taxon>
        <taxon>ecological metagenomes</taxon>
    </lineage>
</organism>
<dbReference type="Gene3D" id="1.20.1290.10">
    <property type="entry name" value="AhpD-like"/>
    <property type="match status" value="1"/>
</dbReference>
<reference evidence="3" key="1">
    <citation type="submission" date="2018-05" db="EMBL/GenBank/DDBJ databases">
        <authorList>
            <person name="Lanie J.A."/>
            <person name="Ng W.-L."/>
            <person name="Kazmierczak K.M."/>
            <person name="Andrzejewski T.M."/>
            <person name="Davidsen T.M."/>
            <person name="Wayne K.J."/>
            <person name="Tettelin H."/>
            <person name="Glass J.I."/>
            <person name="Rusch D."/>
            <person name="Podicherti R."/>
            <person name="Tsui H.-C.T."/>
            <person name="Winkler M.E."/>
        </authorList>
    </citation>
    <scope>NUCLEOTIDE SEQUENCE</scope>
</reference>
<gene>
    <name evidence="3" type="ORF">METZ01_LOCUS59451</name>
</gene>
<dbReference type="GO" id="GO:0051920">
    <property type="term" value="F:peroxiredoxin activity"/>
    <property type="evidence" value="ECO:0007669"/>
    <property type="project" value="InterPro"/>
</dbReference>
<protein>
    <recommendedName>
        <fullName evidence="2">Carboxymuconolactone decarboxylase-like domain-containing protein</fullName>
    </recommendedName>
</protein>
<dbReference type="Pfam" id="PF02627">
    <property type="entry name" value="CMD"/>
    <property type="match status" value="1"/>
</dbReference>
<evidence type="ECO:0000259" key="2">
    <source>
        <dbReference type="Pfam" id="PF02627"/>
    </source>
</evidence>
<proteinExistence type="predicted"/>
<accession>A0A381SW05</accession>